<evidence type="ECO:0000313" key="2">
    <source>
        <dbReference type="EMBL" id="JAH46972.1"/>
    </source>
</evidence>
<protein>
    <submittedName>
        <fullName evidence="2">Uncharacterized protein</fullName>
    </submittedName>
</protein>
<reference evidence="2" key="1">
    <citation type="submission" date="2014-11" db="EMBL/GenBank/DDBJ databases">
        <authorList>
            <person name="Amaro Gonzalez C."/>
        </authorList>
    </citation>
    <scope>NUCLEOTIDE SEQUENCE</scope>
</reference>
<proteinExistence type="predicted"/>
<organism evidence="2">
    <name type="scientific">Anguilla anguilla</name>
    <name type="common">European freshwater eel</name>
    <name type="synonym">Muraena anguilla</name>
    <dbReference type="NCBI Taxonomy" id="7936"/>
    <lineage>
        <taxon>Eukaryota</taxon>
        <taxon>Metazoa</taxon>
        <taxon>Chordata</taxon>
        <taxon>Craniata</taxon>
        <taxon>Vertebrata</taxon>
        <taxon>Euteleostomi</taxon>
        <taxon>Actinopterygii</taxon>
        <taxon>Neopterygii</taxon>
        <taxon>Teleostei</taxon>
        <taxon>Anguilliformes</taxon>
        <taxon>Anguillidae</taxon>
        <taxon>Anguilla</taxon>
    </lineage>
</organism>
<name>A0A0E9T0F3_ANGAN</name>
<reference evidence="2" key="2">
    <citation type="journal article" date="2015" name="Fish Shellfish Immunol.">
        <title>Early steps in the European eel (Anguilla anguilla)-Vibrio vulnificus interaction in the gills: Role of the RtxA13 toxin.</title>
        <authorList>
            <person name="Callol A."/>
            <person name="Pajuelo D."/>
            <person name="Ebbesson L."/>
            <person name="Teles M."/>
            <person name="MacKenzie S."/>
            <person name="Amaro C."/>
        </authorList>
    </citation>
    <scope>NUCLEOTIDE SEQUENCE</scope>
</reference>
<dbReference type="AlphaFoldDB" id="A0A0E9T0F3"/>
<sequence length="28" mass="3092">MTWQLSMKPPLGGRGLVRENNRSVPPGL</sequence>
<accession>A0A0E9T0F3</accession>
<evidence type="ECO:0000256" key="1">
    <source>
        <dbReference type="SAM" id="MobiDB-lite"/>
    </source>
</evidence>
<dbReference type="EMBL" id="GBXM01061605">
    <property type="protein sequence ID" value="JAH46972.1"/>
    <property type="molecule type" value="Transcribed_RNA"/>
</dbReference>
<feature type="region of interest" description="Disordered" evidence="1">
    <location>
        <begin position="1"/>
        <end position="28"/>
    </location>
</feature>